<reference evidence="1 2" key="1">
    <citation type="submission" date="2016-06" db="EMBL/GenBank/DDBJ databases">
        <authorList>
            <person name="Kjaerup R.B."/>
            <person name="Dalgaard T.S."/>
            <person name="Juul-Madsen H.R."/>
        </authorList>
    </citation>
    <scope>NUCLEOTIDE SEQUENCE [LARGE SCALE GENOMIC DNA]</scope>
    <source>
        <strain evidence="1 2">373-A1</strain>
    </source>
</reference>
<dbReference type="eggNOG" id="COG4972">
    <property type="taxonomic scope" value="Bacteria"/>
</dbReference>
<evidence type="ECO:0008006" key="3">
    <source>
        <dbReference type="Google" id="ProtNLM"/>
    </source>
</evidence>
<dbReference type="EMBL" id="MAPZ01000026">
    <property type="protein sequence ID" value="OBY09732.1"/>
    <property type="molecule type" value="Genomic_DNA"/>
</dbReference>
<gene>
    <name evidence="1" type="ORF">CP373A1_13765</name>
</gene>
<dbReference type="OrthoDB" id="5291956at2"/>
<proteinExistence type="predicted"/>
<comment type="caution">
    <text evidence="1">The sequence shown here is derived from an EMBL/GenBank/DDBJ whole genome shotgun (WGS) entry which is preliminary data.</text>
</comment>
<dbReference type="InterPro" id="IPR050696">
    <property type="entry name" value="FtsA/MreB"/>
</dbReference>
<dbReference type="RefSeq" id="WP_049177438.1">
    <property type="nucleotide sequence ID" value="NZ_CABJAZ010000008.1"/>
</dbReference>
<evidence type="ECO:0000313" key="1">
    <source>
        <dbReference type="EMBL" id="OBY09732.1"/>
    </source>
</evidence>
<dbReference type="PANTHER" id="PTHR32432">
    <property type="entry name" value="CELL DIVISION PROTEIN FTSA-RELATED"/>
    <property type="match status" value="1"/>
</dbReference>
<dbReference type="Pfam" id="PF11104">
    <property type="entry name" value="PilM_2"/>
    <property type="match status" value="1"/>
</dbReference>
<evidence type="ECO:0000313" key="2">
    <source>
        <dbReference type="Proteomes" id="UP000092714"/>
    </source>
</evidence>
<dbReference type="Gene3D" id="3.30.420.40">
    <property type="match status" value="2"/>
</dbReference>
<dbReference type="AlphaFoldDB" id="A0A1B8RLJ4"/>
<name>A0A1B8RLJ4_9CLOT</name>
<dbReference type="Gene3D" id="3.30.1490.300">
    <property type="match status" value="1"/>
</dbReference>
<dbReference type="PANTHER" id="PTHR32432:SF3">
    <property type="entry name" value="ETHANOLAMINE UTILIZATION PROTEIN EUTJ"/>
    <property type="match status" value="1"/>
</dbReference>
<accession>A0A1B8RLJ4</accession>
<sequence length="335" mass="38025">MFEKDLIAIDINKETISILVGTRYKISNGTIIETPRNSFDNGRILDVSLISGAIAPHIKKAKTRDVAFAIRGEDIITRHLNIPFAKDEAMRDSVDFELRQFMGDRVDEYYFDYQIINQNKNDGTGKCDVLVVACSRDKIDAFMELGKTLRLNVKAIDLYANVVARVFGDLRKSTTKGIKTIGVIGIDSDDSNITILEWGKLILEKYKDSGILSTVDKEFTNLTEYNSILDTVDLIEPKQPGEESDIELYFKEEANDYNSLIQYYTSGKVKKNLDRIYVMGSATRIKGIEQYFEVNLSARAAKLPMFSDLKTSVKAPKKIKLKDYIMCYGLLLRRD</sequence>
<dbReference type="SUPFAM" id="SSF53067">
    <property type="entry name" value="Actin-like ATPase domain"/>
    <property type="match status" value="1"/>
</dbReference>
<organism evidence="1 2">
    <name type="scientific">Clostridium paraputrificum</name>
    <dbReference type="NCBI Taxonomy" id="29363"/>
    <lineage>
        <taxon>Bacteria</taxon>
        <taxon>Bacillati</taxon>
        <taxon>Bacillota</taxon>
        <taxon>Clostridia</taxon>
        <taxon>Eubacteriales</taxon>
        <taxon>Clostridiaceae</taxon>
        <taxon>Clostridium</taxon>
    </lineage>
</organism>
<dbReference type="InterPro" id="IPR005883">
    <property type="entry name" value="PilM"/>
</dbReference>
<keyword evidence="2" id="KW-1185">Reference proteome</keyword>
<dbReference type="Proteomes" id="UP000092714">
    <property type="component" value="Unassembled WGS sequence"/>
</dbReference>
<dbReference type="InterPro" id="IPR043129">
    <property type="entry name" value="ATPase_NBD"/>
</dbReference>
<protein>
    <recommendedName>
        <fullName evidence="3">Competence protein A</fullName>
    </recommendedName>
</protein>